<gene>
    <name evidence="2" type="ORF">J4D97_22755</name>
</gene>
<dbReference type="Proteomes" id="UP000670527">
    <property type="component" value="Unassembled WGS sequence"/>
</dbReference>
<feature type="domain" description="Nucleoside phosphorylase" evidence="1">
    <location>
        <begin position="18"/>
        <end position="239"/>
    </location>
</feature>
<dbReference type="PANTHER" id="PTHR46832">
    <property type="entry name" value="5'-METHYLTHIOADENOSINE/S-ADENOSYLHOMOCYSTEINE NUCLEOSIDASE"/>
    <property type="match status" value="1"/>
</dbReference>
<evidence type="ECO:0000313" key="2">
    <source>
        <dbReference type="EMBL" id="MBO3273485.1"/>
    </source>
</evidence>
<dbReference type="EMBL" id="JAGETX010000056">
    <property type="protein sequence ID" value="MBO3273485.1"/>
    <property type="molecule type" value="Genomic_DNA"/>
</dbReference>
<reference evidence="2 3" key="1">
    <citation type="submission" date="2021-03" db="EMBL/GenBank/DDBJ databases">
        <authorList>
            <person name="Kim M.K."/>
        </authorList>
    </citation>
    <scope>NUCLEOTIDE SEQUENCE [LARGE SCALE GENOMIC DNA]</scope>
    <source>
        <strain evidence="2 3">BT507</strain>
    </source>
</reference>
<keyword evidence="3" id="KW-1185">Reference proteome</keyword>
<dbReference type="Gene3D" id="3.40.50.1580">
    <property type="entry name" value="Nucleoside phosphorylase domain"/>
    <property type="match status" value="1"/>
</dbReference>
<organism evidence="2 3">
    <name type="scientific">Hymenobacter defluvii</name>
    <dbReference type="NCBI Taxonomy" id="2054411"/>
    <lineage>
        <taxon>Bacteria</taxon>
        <taxon>Pseudomonadati</taxon>
        <taxon>Bacteroidota</taxon>
        <taxon>Cytophagia</taxon>
        <taxon>Cytophagales</taxon>
        <taxon>Hymenobacteraceae</taxon>
        <taxon>Hymenobacter</taxon>
    </lineage>
</organism>
<comment type="caution">
    <text evidence="2">The sequence shown here is derived from an EMBL/GenBank/DDBJ whole genome shotgun (WGS) entry which is preliminary data.</text>
</comment>
<dbReference type="Pfam" id="PF01048">
    <property type="entry name" value="PNP_UDP_1"/>
    <property type="match status" value="1"/>
</dbReference>
<name>A0ABS3TIJ2_9BACT</name>
<dbReference type="CDD" id="cd09008">
    <property type="entry name" value="MTAN"/>
    <property type="match status" value="1"/>
</dbReference>
<dbReference type="SUPFAM" id="SSF53167">
    <property type="entry name" value="Purine and uridine phosphorylases"/>
    <property type="match status" value="1"/>
</dbReference>
<dbReference type="InterPro" id="IPR035994">
    <property type="entry name" value="Nucleoside_phosphorylase_sf"/>
</dbReference>
<dbReference type="PANTHER" id="PTHR46832:SF1">
    <property type="entry name" value="5'-METHYLTHIOADENOSINE_S-ADENOSYLHOMOCYSTEINE NUCLEOSIDASE"/>
    <property type="match status" value="1"/>
</dbReference>
<proteinExistence type="predicted"/>
<feature type="non-terminal residue" evidence="2">
    <location>
        <position position="245"/>
    </location>
</feature>
<accession>A0ABS3TIJ2</accession>
<protein>
    <submittedName>
        <fullName evidence="2">5'-methylthioadenosine/S-adenosylhomocysteine nucleosidase</fullName>
    </submittedName>
</protein>
<dbReference type="InterPro" id="IPR000845">
    <property type="entry name" value="Nucleoside_phosphorylase_d"/>
</dbReference>
<evidence type="ECO:0000259" key="1">
    <source>
        <dbReference type="Pfam" id="PF01048"/>
    </source>
</evidence>
<sequence>MEGNERQVFRPYLSNEQVVRHPATQTDYYTGTLLTETGEVKLVLGRTDQTNVSAALETGQALNHFTPRYAFFVGVAGGLKDVDLGDIVIGKDVYGYERGKTTADGFKARPGAGNSSYVLERTATHFVQSKEWKDIARQLPNGTFQSPINIVTGTIASGEKVDGAVTSELHTFLQQHCNHALAVEMEGFGFLEAARQHPQVHALVVRGISDLVDDKSKSEGLGSQPYASANAAAFTIALIKQLYSA</sequence>
<evidence type="ECO:0000313" key="3">
    <source>
        <dbReference type="Proteomes" id="UP000670527"/>
    </source>
</evidence>